<dbReference type="Pfam" id="PF00232">
    <property type="entry name" value="Glyco_hydro_1"/>
    <property type="match status" value="1"/>
</dbReference>
<comment type="similarity">
    <text evidence="1">Belongs to the glycosyl hydrolase 1 family.</text>
</comment>
<keyword evidence="2" id="KW-0732">Signal</keyword>
<feature type="chain" id="PRO_5025025457" description="Beta-glucosidase" evidence="2">
    <location>
        <begin position="19"/>
        <end position="617"/>
    </location>
</feature>
<dbReference type="AlphaFoldDB" id="A0A642V5P1"/>
<dbReference type="PANTHER" id="PTHR10353:SF53">
    <property type="entry name" value="BETA-1,4-GLUCOSIDASE (EUROFUNG)"/>
    <property type="match status" value="1"/>
</dbReference>
<sequence>MLTYTTLLSALLVGSTAGQQLFVPAPNDTASGPEYIEPTYRLSEFAYTQSTTTRYATPMPAPTASTTYARPYSEVAHLAGDVSTTTWGNWNPHPAPSERPTDTGDPYGQAAWSAMWDAASLANFTWGQFSTTVQPTPVPTGELVLPPSDPFEFGNENLTFPKDFVFGVAGSAAQIEGAIAEEGRGPSVQDKLVLDGRPKDYVTNENYYLYKQDIARLAAMGVKYYSFTIPWSRILPFAVPGSPVNKQGIDHYDDLINTVLEYGMLPMVTLTHFDTPLVFNGNQSVAGKYDLATQYAGFANETFVEAFVNYAKIVLTHYADRVPIWVSINEPYLYAGNAQGIKHVIQAHAEVYHFYHDELQGQGKFGIKFNNNFGMPLDPQNKTDLAATQRFQDFQLGALCNPIFLGEDYPESWKETFKDSDLNFTLTPEELTRVSNTSDFFGIDPYTITVITPPPEGIEACVQNKSHPLWPTCVQEGQLANDGWAIGYRSQSYVYTTPTYFRSFLNYLWNTFKKPVFPAEFGFPVWRESEKELADQVFDTPRSVYYRSYMNAMLEAIHYDHVHVMGAAAWSFADNWEFGDYEQQFGLQVVNRTTQQRFFKKSFFDLVDFVRQRSPYY</sequence>
<dbReference type="SUPFAM" id="SSF51445">
    <property type="entry name" value="(Trans)glycosidases"/>
    <property type="match status" value="1"/>
</dbReference>
<reference evidence="3" key="1">
    <citation type="journal article" date="2019" name="G3 (Bethesda)">
        <title>Genome Assemblies of Two Rare Opportunistic Yeast Pathogens: Diutina rugosa (syn. Candida rugosa) and Trichomonascus ciferrii (syn. Candida ciferrii).</title>
        <authorList>
            <person name="Mixao V."/>
            <person name="Saus E."/>
            <person name="Hansen A.P."/>
            <person name="Lass-Florl C."/>
            <person name="Gabaldon T."/>
        </authorList>
    </citation>
    <scope>NUCLEOTIDE SEQUENCE</scope>
    <source>
        <strain evidence="3">CBS 4856</strain>
    </source>
</reference>
<accession>A0A642V5P1</accession>
<protein>
    <recommendedName>
        <fullName evidence="5">Beta-glucosidase</fullName>
    </recommendedName>
</protein>
<dbReference type="InterPro" id="IPR001360">
    <property type="entry name" value="Glyco_hydro_1"/>
</dbReference>
<evidence type="ECO:0000313" key="3">
    <source>
        <dbReference type="EMBL" id="KAA8915320.1"/>
    </source>
</evidence>
<feature type="signal peptide" evidence="2">
    <location>
        <begin position="1"/>
        <end position="18"/>
    </location>
</feature>
<evidence type="ECO:0000313" key="4">
    <source>
        <dbReference type="Proteomes" id="UP000761534"/>
    </source>
</evidence>
<organism evidence="3 4">
    <name type="scientific">Trichomonascus ciferrii</name>
    <dbReference type="NCBI Taxonomy" id="44093"/>
    <lineage>
        <taxon>Eukaryota</taxon>
        <taxon>Fungi</taxon>
        <taxon>Dikarya</taxon>
        <taxon>Ascomycota</taxon>
        <taxon>Saccharomycotina</taxon>
        <taxon>Dipodascomycetes</taxon>
        <taxon>Dipodascales</taxon>
        <taxon>Trichomonascaceae</taxon>
        <taxon>Trichomonascus</taxon>
        <taxon>Trichomonascus ciferrii complex</taxon>
    </lineage>
</organism>
<dbReference type="EMBL" id="SWFS01000176">
    <property type="protein sequence ID" value="KAA8915320.1"/>
    <property type="molecule type" value="Genomic_DNA"/>
</dbReference>
<dbReference type="OrthoDB" id="65569at2759"/>
<comment type="caution">
    <text evidence="3">The sequence shown here is derived from an EMBL/GenBank/DDBJ whole genome shotgun (WGS) entry which is preliminary data.</text>
</comment>
<proteinExistence type="inferred from homology"/>
<dbReference type="PANTHER" id="PTHR10353">
    <property type="entry name" value="GLYCOSYL HYDROLASE"/>
    <property type="match status" value="1"/>
</dbReference>
<name>A0A642V5P1_9ASCO</name>
<gene>
    <name evidence="3" type="ORF">TRICI_002534</name>
</gene>
<dbReference type="GO" id="GO:0008422">
    <property type="term" value="F:beta-glucosidase activity"/>
    <property type="evidence" value="ECO:0007669"/>
    <property type="project" value="TreeGrafter"/>
</dbReference>
<dbReference type="InterPro" id="IPR017853">
    <property type="entry name" value="GH"/>
</dbReference>
<dbReference type="Proteomes" id="UP000761534">
    <property type="component" value="Unassembled WGS sequence"/>
</dbReference>
<evidence type="ECO:0000256" key="2">
    <source>
        <dbReference type="SAM" id="SignalP"/>
    </source>
</evidence>
<dbReference type="VEuPathDB" id="FungiDB:TRICI_002534"/>
<dbReference type="Gene3D" id="3.20.20.80">
    <property type="entry name" value="Glycosidases"/>
    <property type="match status" value="1"/>
</dbReference>
<evidence type="ECO:0008006" key="5">
    <source>
        <dbReference type="Google" id="ProtNLM"/>
    </source>
</evidence>
<keyword evidence="4" id="KW-1185">Reference proteome</keyword>
<dbReference type="GO" id="GO:0005975">
    <property type="term" value="P:carbohydrate metabolic process"/>
    <property type="evidence" value="ECO:0007669"/>
    <property type="project" value="InterPro"/>
</dbReference>
<evidence type="ECO:0000256" key="1">
    <source>
        <dbReference type="RuleBase" id="RU003690"/>
    </source>
</evidence>